<dbReference type="GO" id="GO:0006220">
    <property type="term" value="P:pyrimidine nucleotide metabolic process"/>
    <property type="evidence" value="ECO:0007669"/>
    <property type="project" value="UniProtKB-UniRule"/>
</dbReference>
<protein>
    <recommendedName>
        <fullName evidence="8">Cytidylate kinase</fullName>
        <shortName evidence="8">CK</shortName>
        <ecNumber evidence="8">2.7.4.25</ecNumber>
    </recommendedName>
    <alternativeName>
        <fullName evidence="8">Cytidine monophosphate kinase</fullName>
        <shortName evidence="8">CMP kinase</shortName>
    </alternativeName>
</protein>
<comment type="similarity">
    <text evidence="1 8">Belongs to the cytidylate kinase family. Type 1 subfamily.</text>
</comment>
<dbReference type="EC" id="2.7.4.25" evidence="8"/>
<proteinExistence type="inferred from homology"/>
<keyword evidence="5 8" id="KW-0067">ATP-binding</keyword>
<reference evidence="10" key="1">
    <citation type="submission" date="2020-10" db="EMBL/GenBank/DDBJ databases">
        <authorList>
            <person name="Gilroy R."/>
        </authorList>
    </citation>
    <scope>NUCLEOTIDE SEQUENCE</scope>
    <source>
        <strain evidence="10">CHK187-14744</strain>
    </source>
</reference>
<evidence type="ECO:0000256" key="3">
    <source>
        <dbReference type="ARBA" id="ARBA00022741"/>
    </source>
</evidence>
<comment type="catalytic activity">
    <reaction evidence="6 8">
        <text>dCMP + ATP = dCDP + ADP</text>
        <dbReference type="Rhea" id="RHEA:25094"/>
        <dbReference type="ChEBI" id="CHEBI:30616"/>
        <dbReference type="ChEBI" id="CHEBI:57566"/>
        <dbReference type="ChEBI" id="CHEBI:58593"/>
        <dbReference type="ChEBI" id="CHEBI:456216"/>
        <dbReference type="EC" id="2.7.4.25"/>
    </reaction>
</comment>
<dbReference type="InterPro" id="IPR003136">
    <property type="entry name" value="Cytidylate_kin"/>
</dbReference>
<comment type="subcellular location">
    <subcellularLocation>
        <location evidence="8">Cytoplasm</location>
    </subcellularLocation>
</comment>
<evidence type="ECO:0000313" key="11">
    <source>
        <dbReference type="Proteomes" id="UP000824164"/>
    </source>
</evidence>
<keyword evidence="3 8" id="KW-0547">Nucleotide-binding</keyword>
<accession>A0A9D1HFG8</accession>
<dbReference type="NCBIfam" id="TIGR00017">
    <property type="entry name" value="cmk"/>
    <property type="match status" value="1"/>
</dbReference>
<name>A0A9D1HFG8_9FIRM</name>
<dbReference type="GO" id="GO:0005524">
    <property type="term" value="F:ATP binding"/>
    <property type="evidence" value="ECO:0007669"/>
    <property type="project" value="UniProtKB-UniRule"/>
</dbReference>
<evidence type="ECO:0000256" key="8">
    <source>
        <dbReference type="HAMAP-Rule" id="MF_00238"/>
    </source>
</evidence>
<evidence type="ECO:0000256" key="1">
    <source>
        <dbReference type="ARBA" id="ARBA00009427"/>
    </source>
</evidence>
<comment type="caution">
    <text evidence="10">The sequence shown here is derived from an EMBL/GenBank/DDBJ whole genome shotgun (WGS) entry which is preliminary data.</text>
</comment>
<dbReference type="GO" id="GO:0015949">
    <property type="term" value="P:nucleobase-containing small molecule interconversion"/>
    <property type="evidence" value="ECO:0007669"/>
    <property type="project" value="TreeGrafter"/>
</dbReference>
<dbReference type="InterPro" id="IPR027417">
    <property type="entry name" value="P-loop_NTPase"/>
</dbReference>
<sequence>MSYNIAVDGPAGAGKSTISKAVAKKLGFIYVDTGAMYRAIALYFLEHPGNMADGQALEKSLENIQVQIQYEAGAQRVILNSQDVTEKLRKEEVGNMASRISAKGAVRKKLLSLQRGLAASADVVMDGRDIGTTVLPDADVKIYLTAGAHVRASRRYLELTQKGETADIQQIEQDIRKRDEQDMHREISPLRQAEDAVLVDSSDMSIPEVIDRIVAIYREKTGQEDSDGSIVG</sequence>
<evidence type="ECO:0000259" key="9">
    <source>
        <dbReference type="Pfam" id="PF02224"/>
    </source>
</evidence>
<feature type="binding site" evidence="8">
    <location>
        <begin position="9"/>
        <end position="17"/>
    </location>
    <ligand>
        <name>ATP</name>
        <dbReference type="ChEBI" id="CHEBI:30616"/>
    </ligand>
</feature>
<organism evidence="10 11">
    <name type="scientific">Candidatus Onthocola gallistercoris</name>
    <dbReference type="NCBI Taxonomy" id="2840876"/>
    <lineage>
        <taxon>Bacteria</taxon>
        <taxon>Bacillati</taxon>
        <taxon>Bacillota</taxon>
        <taxon>Bacilli</taxon>
        <taxon>Candidatus Onthocola</taxon>
    </lineage>
</organism>
<gene>
    <name evidence="8" type="primary">cmk</name>
    <name evidence="10" type="ORF">IAB63_03525</name>
</gene>
<keyword evidence="4 8" id="KW-0418">Kinase</keyword>
<feature type="domain" description="Cytidylate kinase" evidence="9">
    <location>
        <begin position="5"/>
        <end position="218"/>
    </location>
</feature>
<dbReference type="GO" id="GO:0036431">
    <property type="term" value="F:dCMP kinase activity"/>
    <property type="evidence" value="ECO:0007669"/>
    <property type="project" value="InterPro"/>
</dbReference>
<dbReference type="PANTHER" id="PTHR21299:SF2">
    <property type="entry name" value="CYTIDYLATE KINASE"/>
    <property type="match status" value="1"/>
</dbReference>
<evidence type="ECO:0000256" key="7">
    <source>
        <dbReference type="ARBA" id="ARBA00048478"/>
    </source>
</evidence>
<evidence type="ECO:0000256" key="6">
    <source>
        <dbReference type="ARBA" id="ARBA00047615"/>
    </source>
</evidence>
<evidence type="ECO:0000256" key="4">
    <source>
        <dbReference type="ARBA" id="ARBA00022777"/>
    </source>
</evidence>
<evidence type="ECO:0000256" key="2">
    <source>
        <dbReference type="ARBA" id="ARBA00022679"/>
    </source>
</evidence>
<dbReference type="SUPFAM" id="SSF52540">
    <property type="entry name" value="P-loop containing nucleoside triphosphate hydrolases"/>
    <property type="match status" value="1"/>
</dbReference>
<dbReference type="Pfam" id="PF02224">
    <property type="entry name" value="Cytidylate_kin"/>
    <property type="match status" value="1"/>
</dbReference>
<comment type="catalytic activity">
    <reaction evidence="7 8">
        <text>CMP + ATP = CDP + ADP</text>
        <dbReference type="Rhea" id="RHEA:11600"/>
        <dbReference type="ChEBI" id="CHEBI:30616"/>
        <dbReference type="ChEBI" id="CHEBI:58069"/>
        <dbReference type="ChEBI" id="CHEBI:60377"/>
        <dbReference type="ChEBI" id="CHEBI:456216"/>
        <dbReference type="EC" id="2.7.4.25"/>
    </reaction>
</comment>
<dbReference type="EMBL" id="DVLT01000024">
    <property type="protein sequence ID" value="HIU02306.1"/>
    <property type="molecule type" value="Genomic_DNA"/>
</dbReference>
<dbReference type="GO" id="GO:0005829">
    <property type="term" value="C:cytosol"/>
    <property type="evidence" value="ECO:0007669"/>
    <property type="project" value="TreeGrafter"/>
</dbReference>
<dbReference type="InterPro" id="IPR011994">
    <property type="entry name" value="Cytidylate_kinase_dom"/>
</dbReference>
<dbReference type="Proteomes" id="UP000824164">
    <property type="component" value="Unassembled WGS sequence"/>
</dbReference>
<keyword evidence="8" id="KW-0963">Cytoplasm</keyword>
<evidence type="ECO:0000256" key="5">
    <source>
        <dbReference type="ARBA" id="ARBA00022840"/>
    </source>
</evidence>
<keyword evidence="2 8" id="KW-0808">Transferase</keyword>
<dbReference type="AlphaFoldDB" id="A0A9D1HFG8"/>
<evidence type="ECO:0000313" key="10">
    <source>
        <dbReference type="EMBL" id="HIU02306.1"/>
    </source>
</evidence>
<dbReference type="HAMAP" id="MF_00238">
    <property type="entry name" value="Cytidyl_kinase_type1"/>
    <property type="match status" value="1"/>
</dbReference>
<dbReference type="PANTHER" id="PTHR21299">
    <property type="entry name" value="CYTIDYLATE KINASE/PANTOATE-BETA-ALANINE LIGASE"/>
    <property type="match status" value="1"/>
</dbReference>
<dbReference type="Gene3D" id="3.40.50.300">
    <property type="entry name" value="P-loop containing nucleotide triphosphate hydrolases"/>
    <property type="match status" value="1"/>
</dbReference>
<dbReference type="CDD" id="cd02020">
    <property type="entry name" value="CMPK"/>
    <property type="match status" value="1"/>
</dbReference>
<reference evidence="10" key="2">
    <citation type="journal article" date="2021" name="PeerJ">
        <title>Extensive microbial diversity within the chicken gut microbiome revealed by metagenomics and culture.</title>
        <authorList>
            <person name="Gilroy R."/>
            <person name="Ravi A."/>
            <person name="Getino M."/>
            <person name="Pursley I."/>
            <person name="Horton D.L."/>
            <person name="Alikhan N.F."/>
            <person name="Baker D."/>
            <person name="Gharbi K."/>
            <person name="Hall N."/>
            <person name="Watson M."/>
            <person name="Adriaenssens E.M."/>
            <person name="Foster-Nyarko E."/>
            <person name="Jarju S."/>
            <person name="Secka A."/>
            <person name="Antonio M."/>
            <person name="Oren A."/>
            <person name="Chaudhuri R.R."/>
            <person name="La Ragione R."/>
            <person name="Hildebrand F."/>
            <person name="Pallen M.J."/>
        </authorList>
    </citation>
    <scope>NUCLEOTIDE SEQUENCE</scope>
    <source>
        <strain evidence="10">CHK187-14744</strain>
    </source>
</reference>